<keyword evidence="1" id="KW-0812">Transmembrane</keyword>
<evidence type="ECO:0000256" key="1">
    <source>
        <dbReference type="SAM" id="Phobius"/>
    </source>
</evidence>
<keyword evidence="1" id="KW-1133">Transmembrane helix</keyword>
<dbReference type="AlphaFoldDB" id="A0AAJ1VMW0"/>
<gene>
    <name evidence="2" type="ORF">EVC35_00990</name>
</gene>
<evidence type="ECO:0000313" key="3">
    <source>
        <dbReference type="Proteomes" id="UP001167919"/>
    </source>
</evidence>
<feature type="transmembrane region" description="Helical" evidence="1">
    <location>
        <begin position="6"/>
        <end position="26"/>
    </location>
</feature>
<sequence>MDVQNISDLVIAIAVAAVPAIGAYIVKILKANKFVAILGPLAHDAVVAAQKLGVVSYLEGEAKKSKAVEFVISALAKLGFKKADLTTIQNAVEDEYAKAIASLDVTYPQMTEVQEQATQSAMAAKVKADALAVAKQAVIDAQAKVAELSK</sequence>
<accession>A0AAJ1VMW0</accession>
<comment type="caution">
    <text evidence="2">The sequence shown here is derived from an EMBL/GenBank/DDBJ whole genome shotgun (WGS) entry which is preliminary data.</text>
</comment>
<reference evidence="2" key="1">
    <citation type="submission" date="2019-01" db="EMBL/GenBank/DDBJ databases">
        <title>Oenococcus sicerae UCMA17102.</title>
        <authorList>
            <person name="Cousin F.J."/>
            <person name="Le Guellec R."/>
            <person name="Cretenet M."/>
        </authorList>
    </citation>
    <scope>NUCLEOTIDE SEQUENCE</scope>
    <source>
        <strain evidence="2">UCMA17102</strain>
    </source>
</reference>
<keyword evidence="1" id="KW-0472">Membrane</keyword>
<evidence type="ECO:0000313" key="2">
    <source>
        <dbReference type="EMBL" id="MDN6899584.1"/>
    </source>
</evidence>
<dbReference type="EMBL" id="SDWY01000001">
    <property type="protein sequence ID" value="MDN6899584.1"/>
    <property type="molecule type" value="Genomic_DNA"/>
</dbReference>
<dbReference type="RefSeq" id="WP_301710884.1">
    <property type="nucleotide sequence ID" value="NZ_SDWY01000001.1"/>
</dbReference>
<name>A0AAJ1VMW0_9LACO</name>
<proteinExistence type="predicted"/>
<protein>
    <submittedName>
        <fullName evidence="2">Holin</fullName>
    </submittedName>
</protein>
<organism evidence="2 3">
    <name type="scientific">Oenococcus sicerae</name>
    <dbReference type="NCBI Taxonomy" id="2203724"/>
    <lineage>
        <taxon>Bacteria</taxon>
        <taxon>Bacillati</taxon>
        <taxon>Bacillota</taxon>
        <taxon>Bacilli</taxon>
        <taxon>Lactobacillales</taxon>
        <taxon>Lactobacillaceae</taxon>
        <taxon>Oenococcus</taxon>
    </lineage>
</organism>
<dbReference type="Proteomes" id="UP001167919">
    <property type="component" value="Unassembled WGS sequence"/>
</dbReference>